<keyword evidence="2" id="KW-0597">Phosphoprotein</keyword>
<dbReference type="SUPFAM" id="SSF50729">
    <property type="entry name" value="PH domain-like"/>
    <property type="match status" value="1"/>
</dbReference>
<organism evidence="5 6">
    <name type="scientific">Mastacembelus armatus</name>
    <name type="common">zig-zag eel</name>
    <dbReference type="NCBI Taxonomy" id="205130"/>
    <lineage>
        <taxon>Eukaryota</taxon>
        <taxon>Metazoa</taxon>
        <taxon>Chordata</taxon>
        <taxon>Craniata</taxon>
        <taxon>Vertebrata</taxon>
        <taxon>Euteleostomi</taxon>
        <taxon>Actinopterygii</taxon>
        <taxon>Neopterygii</taxon>
        <taxon>Teleostei</taxon>
        <taxon>Neoteleostei</taxon>
        <taxon>Acanthomorphata</taxon>
        <taxon>Anabantaria</taxon>
        <taxon>Synbranchiformes</taxon>
        <taxon>Mastacembelidae</taxon>
        <taxon>Mastacembelus</taxon>
    </lineage>
</organism>
<dbReference type="PROSITE" id="PS50238">
    <property type="entry name" value="RHOGAP"/>
    <property type="match status" value="1"/>
</dbReference>
<dbReference type="CDD" id="cd04402">
    <property type="entry name" value="RhoGAP_ARHGAP20"/>
    <property type="match status" value="1"/>
</dbReference>
<dbReference type="AlphaFoldDB" id="A0A3Q3L113"/>
<dbReference type="GO" id="GO:0005096">
    <property type="term" value="F:GTPase activator activity"/>
    <property type="evidence" value="ECO:0007669"/>
    <property type="project" value="UniProtKB-KW"/>
</dbReference>
<keyword evidence="6" id="KW-1185">Reference proteome</keyword>
<evidence type="ECO:0000259" key="4">
    <source>
        <dbReference type="PROSITE" id="PS50238"/>
    </source>
</evidence>
<dbReference type="SUPFAM" id="SSF48350">
    <property type="entry name" value="GTPase activation domain, GAP"/>
    <property type="match status" value="1"/>
</dbReference>
<dbReference type="PANTHER" id="PTHR23179:SF26">
    <property type="entry name" value="T-CELL ACTIVATION RHO GTPASE-ACTIVATING PROTEIN"/>
    <property type="match status" value="1"/>
</dbReference>
<accession>A0A3Q3L113</accession>
<keyword evidence="1" id="KW-0343">GTPase activation</keyword>
<dbReference type="FunFam" id="2.30.29.30:FF:000656">
    <property type="entry name" value="Uncharacterized protein"/>
    <property type="match status" value="1"/>
</dbReference>
<dbReference type="GeneTree" id="ENSGT00940000157993"/>
<dbReference type="OrthoDB" id="27389at2759"/>
<dbReference type="InterPro" id="IPR047887">
    <property type="entry name" value="ARHGAP20_PH"/>
</dbReference>
<dbReference type="GeneID" id="113137446"/>
<feature type="compositionally biased region" description="Low complexity" evidence="3">
    <location>
        <begin position="454"/>
        <end position="478"/>
    </location>
</feature>
<dbReference type="InterPro" id="IPR000198">
    <property type="entry name" value="RhoGAP_dom"/>
</dbReference>
<sequence length="814" mass="91011">MCPLSVREEASCWVSVEQSPFVLGLSSENGELLLHERVQVTEGTKTRERHLFLFSDVIVFAKLKSTASYRLKHRVSFKDLWIYGFEDEPEEEVGSAADIDIRVTLVLAWALTFCLVCFRSPEVKERWVDTLHRKIKEAKATAGCTSSPPGVLMKVLSGSIATKTLTGGGMEQLIEFRHDGDAPSKQLYNQEDKSMQPIESKWNIVKKLRKGSSFISKASRTETSTRTQLFGQALCKICPDDSLPRPVTEMLVLLRKKGPATEGVFRKPCNSKNMKDIREQLNNSLEVDLEGQPVVLLVGLLKSFLKELPGSLLVSELYDNWMTALDNTDTQERALEIRKVVDMLPSHNLLLLQHLVCVLHHILESADINKMDAHNLAVCIAPTLLQLDGTPLEEQQEKMKKVTELTEFLIAHCEILGENIPQLLDSDEDSLSSQHHDSAYDSTDPDGDGEAGESTSSTCRGCGSSFSLSPSTSTSWASDAGFKTKPEFNRRCSEPIILLSGDIQSLCSHARSHDDCSMERRDFDEQPLKKQISDDSFLLKGRNGARPVMLFPKLTSSSNMDPLPYMDTKGCSCSSLESAASNQSEGSVFTSSPGESPHCTRRANTNSHTKQVVKAQQDITQPISDEKKRSQSMRAVSKVLMRTRSLGAFSRNSMKKDCQKENSFPCETLQEDSQSEADSPAEHPHKPRPLSAIEVFRQVDSRQPCRPPTYKQAVQNMGLPPPYRVMTVQDAIEMERSSRPSSVNYDFPPNCSVSQYIDYFPQVAQDTPSVVEQRQPFRQRAMSESVSTGHHETVSRRCSQPVFEEFSYAKESYV</sequence>
<feature type="region of interest" description="Disordered" evidence="3">
    <location>
        <begin position="651"/>
        <end position="689"/>
    </location>
</feature>
<reference evidence="5" key="1">
    <citation type="submission" date="2025-08" db="UniProtKB">
        <authorList>
            <consortium name="Ensembl"/>
        </authorList>
    </citation>
    <scope>IDENTIFICATION</scope>
</reference>
<evidence type="ECO:0000313" key="5">
    <source>
        <dbReference type="Ensembl" id="ENSMAMP00000007553.1"/>
    </source>
</evidence>
<dbReference type="STRING" id="205130.ENSMAMP00000007553"/>
<proteinExistence type="predicted"/>
<dbReference type="InterPro" id="IPR008936">
    <property type="entry name" value="Rho_GTPase_activation_prot"/>
</dbReference>
<evidence type="ECO:0000256" key="1">
    <source>
        <dbReference type="ARBA" id="ARBA00022468"/>
    </source>
</evidence>
<dbReference type="InParanoid" id="A0A3Q3L113"/>
<dbReference type="Gene3D" id="1.10.555.10">
    <property type="entry name" value="Rho GTPase activation protein"/>
    <property type="match status" value="1"/>
</dbReference>
<dbReference type="GO" id="GO:0035023">
    <property type="term" value="P:regulation of Rho protein signal transduction"/>
    <property type="evidence" value="ECO:0007669"/>
    <property type="project" value="InterPro"/>
</dbReference>
<dbReference type="Pfam" id="PF00620">
    <property type="entry name" value="RhoGAP"/>
    <property type="match status" value="1"/>
</dbReference>
<name>A0A3Q3L113_9TELE</name>
<dbReference type="SMART" id="SM00324">
    <property type="entry name" value="RhoGAP"/>
    <property type="match status" value="1"/>
</dbReference>
<evidence type="ECO:0000313" key="6">
    <source>
        <dbReference type="Proteomes" id="UP000261640"/>
    </source>
</evidence>
<dbReference type="InterPro" id="IPR047886">
    <property type="entry name" value="ARHGAP20-like_RhoGAP"/>
</dbReference>
<dbReference type="InterPro" id="IPR011993">
    <property type="entry name" value="PH-like_dom_sf"/>
</dbReference>
<feature type="region of interest" description="Disordered" evidence="3">
    <location>
        <begin position="584"/>
        <end position="635"/>
    </location>
</feature>
<dbReference type="Proteomes" id="UP000261640">
    <property type="component" value="Unplaced"/>
</dbReference>
<dbReference type="PANTHER" id="PTHR23179">
    <property type="entry name" value="T-CELL ACTIVATION RHO GTPASE ACTIVATING PROTEIN-RELATED"/>
    <property type="match status" value="1"/>
</dbReference>
<dbReference type="GO" id="GO:0007165">
    <property type="term" value="P:signal transduction"/>
    <property type="evidence" value="ECO:0007669"/>
    <property type="project" value="InterPro"/>
</dbReference>
<dbReference type="Ensembl" id="ENSMAMT00000007761.2">
    <property type="protein sequence ID" value="ENSMAMP00000007553.1"/>
    <property type="gene ID" value="ENSMAMG00000005163.2"/>
</dbReference>
<protein>
    <submittedName>
        <fullName evidence="5">T cell activation RhoGTPase activating protein</fullName>
    </submittedName>
</protein>
<dbReference type="RefSeq" id="XP_026174885.1">
    <property type="nucleotide sequence ID" value="XM_026319100.1"/>
</dbReference>
<reference evidence="5" key="2">
    <citation type="submission" date="2025-09" db="UniProtKB">
        <authorList>
            <consortium name="Ensembl"/>
        </authorList>
    </citation>
    <scope>IDENTIFICATION</scope>
</reference>
<feature type="compositionally biased region" description="Polar residues" evidence="3">
    <location>
        <begin position="584"/>
        <end position="594"/>
    </location>
</feature>
<evidence type="ECO:0000256" key="3">
    <source>
        <dbReference type="SAM" id="MobiDB-lite"/>
    </source>
</evidence>
<feature type="region of interest" description="Disordered" evidence="3">
    <location>
        <begin position="426"/>
        <end position="478"/>
    </location>
</feature>
<dbReference type="Pfam" id="PF22286">
    <property type="entry name" value="RHG20_PH"/>
    <property type="match status" value="1"/>
</dbReference>
<dbReference type="Gene3D" id="2.30.29.30">
    <property type="entry name" value="Pleckstrin-homology domain (PH domain)/Phosphotyrosine-binding domain (PTB)"/>
    <property type="match status" value="1"/>
</dbReference>
<evidence type="ECO:0000256" key="2">
    <source>
        <dbReference type="ARBA" id="ARBA00022553"/>
    </source>
</evidence>
<feature type="domain" description="Rho-GAP" evidence="4">
    <location>
        <begin position="232"/>
        <end position="417"/>
    </location>
</feature>